<dbReference type="InterPro" id="IPR037018">
    <property type="entry name" value="GH65_N"/>
</dbReference>
<dbReference type="Gene3D" id="2.70.98.40">
    <property type="entry name" value="Glycoside hydrolase, family 65, N-terminal domain"/>
    <property type="match status" value="1"/>
</dbReference>
<dbReference type="Pfam" id="PF03633">
    <property type="entry name" value="Glyco_hydro_65C"/>
    <property type="match status" value="1"/>
</dbReference>
<gene>
    <name evidence="6" type="ORF">BRCON_0006</name>
</gene>
<dbReference type="InterPro" id="IPR033432">
    <property type="entry name" value="GH94_catalytic"/>
</dbReference>
<dbReference type="KEGG" id="schv:BRCON_0006"/>
<dbReference type="Gene3D" id="1.50.10.10">
    <property type="match status" value="1"/>
</dbReference>
<evidence type="ECO:0000256" key="2">
    <source>
        <dbReference type="ARBA" id="ARBA00022679"/>
    </source>
</evidence>
<feature type="domain" description="Glycosyl hydrolase 94 supersandwich" evidence="4">
    <location>
        <begin position="2"/>
        <end position="260"/>
    </location>
</feature>
<feature type="domain" description="Glycosyl hydrolase 94 catalytic" evidence="5">
    <location>
        <begin position="275"/>
        <end position="681"/>
    </location>
</feature>
<dbReference type="InterPro" id="IPR008928">
    <property type="entry name" value="6-hairpin_glycosidase_sf"/>
</dbReference>
<dbReference type="InterPro" id="IPR011013">
    <property type="entry name" value="Gal_mutarotase_sf_dom"/>
</dbReference>
<accession>A0A2Z4Y250</accession>
<dbReference type="Pfam" id="PF17167">
    <property type="entry name" value="Glyco_hydro_94"/>
    <property type="match status" value="1"/>
</dbReference>
<evidence type="ECO:0000313" key="6">
    <source>
        <dbReference type="EMBL" id="AXA34783.1"/>
    </source>
</evidence>
<proteinExistence type="predicted"/>
<dbReference type="Proteomes" id="UP000262583">
    <property type="component" value="Chromosome"/>
</dbReference>
<protein>
    <submittedName>
        <fullName evidence="6">Cellobiose/chitobiose phosphorylase, GH94 family</fullName>
    </submittedName>
</protein>
<dbReference type="InterPro" id="IPR010383">
    <property type="entry name" value="Glyco_hydrolase_94_b-supersand"/>
</dbReference>
<dbReference type="InterPro" id="IPR012341">
    <property type="entry name" value="6hp_glycosidase-like_sf"/>
</dbReference>
<dbReference type="Gene3D" id="2.60.420.10">
    <property type="entry name" value="Maltose phosphorylase, domain 3"/>
    <property type="match status" value="1"/>
</dbReference>
<reference evidence="6 7" key="1">
    <citation type="submission" date="2018-05" db="EMBL/GenBank/DDBJ databases">
        <title>A metagenomic window into the 2 km-deep terrestrial subsurface aquifer revealed taxonomically and functionally diverse microbial community comprising novel uncultured bacterial lineages.</title>
        <authorList>
            <person name="Kadnikov V.V."/>
            <person name="Mardanov A.V."/>
            <person name="Beletsky A.V."/>
            <person name="Banks D."/>
            <person name="Pimenov N.V."/>
            <person name="Frank Y.A."/>
            <person name="Karnachuk O.V."/>
            <person name="Ravin N.V."/>
        </authorList>
    </citation>
    <scope>NUCLEOTIDE SEQUENCE [LARGE SCALE GENOMIC DNA]</scope>
    <source>
        <strain evidence="6">BY</strain>
    </source>
</reference>
<keyword evidence="1" id="KW-0328">Glycosyltransferase</keyword>
<evidence type="ECO:0000259" key="3">
    <source>
        <dbReference type="Pfam" id="PF03633"/>
    </source>
</evidence>
<evidence type="ECO:0000313" key="7">
    <source>
        <dbReference type="Proteomes" id="UP000262583"/>
    </source>
</evidence>
<name>A0A2Z4Y250_SUMC1</name>
<dbReference type="InterPro" id="IPR005194">
    <property type="entry name" value="Glyco_hydro_65_C"/>
</dbReference>
<sequence length="767" mass="87919">MGGGYSYWKTPRLHRITRHRYNCLPVDRPGHYLYVRDRKSGDYWTPSWQPCMRELEHYECRHGLNYTVITGRRDGVEVSVRTFVPEDDDCELWRVSVRNTTRAKKSLDLFAYVELCMGNALNDLVNQPNDQHFNEVFLDKKSSILYATKRYWNTFGSATVEQSNVAYDRYIVFATSLPLVAFDGSKAEFIGRWRSEQNPIAVERGKLGNTEITAGDAVGALQMRLELGPSATREFVVMLGVVEKRAGYKRDAERLAKKYLDVRRADEAFERMVAHWRDYVSCVQVETPDPDLNRMINVWNQWQTACTFRFSRDAGYYHGGLLFGRGFRDSCQDTFGPLMTRPEWVRQRLTEMSSFQFRDGSVVHCYYPVSGGYTRTGHSDTPLWLPLAVAMYIKETGDFDFLKVKTPYIDGGEATMLEHIYGCLDYTLKNLTERNLPKFGPGDWNDTLDYMGRKGKGESVWNAQCLCYVLKETIELAQRIGDKAAVRRYEAAYKKVADAINKYCWDGEWYIVGTNDLREVVGSKKNRECKIYLNTQTWAVMSGVAPKERALKAMAAAKKYLDTPKGPKLLHPPFRTINPNIGLATRCVPGKKENGAVFNHPVSWAVLAEALLGHGDQAYEYYRKALPMNPVVHIDRYEMEPYVYSEYVTSPDHPTFGQASHSWLTGSSTWMLRDVTDYILGVRPTYEGLTIDPCVPRKWKEFRIRRRFRGKIFEIHVKNPKGVEKGVASITVDGNRISGNLIPVEPPKSQPRRGAKWPVVQVEVIMG</sequence>
<evidence type="ECO:0000259" key="4">
    <source>
        <dbReference type="Pfam" id="PF06165"/>
    </source>
</evidence>
<keyword evidence="2" id="KW-0808">Transferase</keyword>
<organism evidence="6 7">
    <name type="scientific">Sumerlaea chitinivorans</name>
    <dbReference type="NCBI Taxonomy" id="2250252"/>
    <lineage>
        <taxon>Bacteria</taxon>
        <taxon>Candidatus Sumerlaeota</taxon>
        <taxon>Candidatus Sumerlaeia</taxon>
        <taxon>Candidatus Sumerlaeales</taxon>
        <taxon>Candidatus Sumerlaeaceae</taxon>
        <taxon>Candidatus Sumerlaea</taxon>
    </lineage>
</organism>
<dbReference type="AlphaFoldDB" id="A0A2Z4Y250"/>
<evidence type="ECO:0000259" key="5">
    <source>
        <dbReference type="Pfam" id="PF17167"/>
    </source>
</evidence>
<dbReference type="GO" id="GO:0005975">
    <property type="term" value="P:carbohydrate metabolic process"/>
    <property type="evidence" value="ECO:0007669"/>
    <property type="project" value="InterPro"/>
</dbReference>
<dbReference type="GO" id="GO:0016757">
    <property type="term" value="F:glycosyltransferase activity"/>
    <property type="evidence" value="ECO:0007669"/>
    <property type="project" value="UniProtKB-KW"/>
</dbReference>
<dbReference type="SUPFAM" id="SSF48208">
    <property type="entry name" value="Six-hairpin glycosidases"/>
    <property type="match status" value="1"/>
</dbReference>
<dbReference type="InterPro" id="IPR052047">
    <property type="entry name" value="GH94_Enzymes"/>
</dbReference>
<dbReference type="PANTHER" id="PTHR37469:SF2">
    <property type="entry name" value="CELLOBIONIC ACID PHOSPHORYLASE"/>
    <property type="match status" value="1"/>
</dbReference>
<feature type="domain" description="Glycoside hydrolase family 65 C-terminal" evidence="3">
    <location>
        <begin position="686"/>
        <end position="724"/>
    </location>
</feature>
<dbReference type="Pfam" id="PF06165">
    <property type="entry name" value="GH94_b-supersand"/>
    <property type="match status" value="1"/>
</dbReference>
<dbReference type="PANTHER" id="PTHR37469">
    <property type="entry name" value="CELLOBIONIC ACID PHOSPHORYLASE-RELATED"/>
    <property type="match status" value="1"/>
</dbReference>
<dbReference type="GO" id="GO:0030246">
    <property type="term" value="F:carbohydrate binding"/>
    <property type="evidence" value="ECO:0007669"/>
    <property type="project" value="InterPro"/>
</dbReference>
<evidence type="ECO:0000256" key="1">
    <source>
        <dbReference type="ARBA" id="ARBA00022676"/>
    </source>
</evidence>
<dbReference type="SUPFAM" id="SSF74650">
    <property type="entry name" value="Galactose mutarotase-like"/>
    <property type="match status" value="1"/>
</dbReference>
<dbReference type="EMBL" id="CP030759">
    <property type="protein sequence ID" value="AXA34783.1"/>
    <property type="molecule type" value="Genomic_DNA"/>
</dbReference>